<accession>A0ABZ2XTT9</accession>
<dbReference type="InterPro" id="IPR036196">
    <property type="entry name" value="Ptyr_pPase_sf"/>
</dbReference>
<dbReference type="CDD" id="cd16345">
    <property type="entry name" value="LMWP_ArsC"/>
    <property type="match status" value="1"/>
</dbReference>
<keyword evidence="4" id="KW-1185">Reference proteome</keyword>
<dbReference type="PANTHER" id="PTHR43428">
    <property type="entry name" value="ARSENATE REDUCTASE"/>
    <property type="match status" value="1"/>
</dbReference>
<feature type="domain" description="HTH arsR-type" evidence="2">
    <location>
        <begin position="1"/>
        <end position="94"/>
    </location>
</feature>
<evidence type="ECO:0000259" key="2">
    <source>
        <dbReference type="PROSITE" id="PS50987"/>
    </source>
</evidence>
<dbReference type="SUPFAM" id="SSF52788">
    <property type="entry name" value="Phosphotyrosine protein phosphatases I"/>
    <property type="match status" value="1"/>
</dbReference>
<dbReference type="SMART" id="SM00418">
    <property type="entry name" value="HTH_ARSR"/>
    <property type="match status" value="1"/>
</dbReference>
<dbReference type="EMBL" id="CP123584">
    <property type="protein sequence ID" value="WZK89515.1"/>
    <property type="molecule type" value="Genomic_DNA"/>
</dbReference>
<dbReference type="Gene3D" id="1.10.10.10">
    <property type="entry name" value="Winged helix-like DNA-binding domain superfamily/Winged helix DNA-binding domain"/>
    <property type="match status" value="1"/>
</dbReference>
<dbReference type="PANTHER" id="PTHR43428:SF1">
    <property type="entry name" value="ARSENATE REDUCTASE"/>
    <property type="match status" value="1"/>
</dbReference>
<dbReference type="RefSeq" id="WP_406647836.1">
    <property type="nucleotide sequence ID" value="NZ_CP123584.1"/>
</dbReference>
<dbReference type="PROSITE" id="PS50987">
    <property type="entry name" value="HTH_ARSR_2"/>
    <property type="match status" value="1"/>
</dbReference>
<evidence type="ECO:0000313" key="3">
    <source>
        <dbReference type="EMBL" id="WZK89515.1"/>
    </source>
</evidence>
<dbReference type="InterPro" id="IPR036388">
    <property type="entry name" value="WH-like_DNA-bd_sf"/>
</dbReference>
<dbReference type="InterPro" id="IPR036390">
    <property type="entry name" value="WH_DNA-bd_sf"/>
</dbReference>
<dbReference type="Pfam" id="PF01451">
    <property type="entry name" value="LMWPc"/>
    <property type="match status" value="1"/>
</dbReference>
<protein>
    <submittedName>
        <fullName evidence="3">Helix-turn-helix domain-containing protein</fullName>
    </submittedName>
</protein>
<keyword evidence="1" id="KW-0059">Arsenical resistance</keyword>
<evidence type="ECO:0000256" key="1">
    <source>
        <dbReference type="ARBA" id="ARBA00022849"/>
    </source>
</evidence>
<evidence type="ECO:0000313" key="4">
    <source>
        <dbReference type="Proteomes" id="UP001623232"/>
    </source>
</evidence>
<proteinExistence type="predicted"/>
<dbReference type="InterPro" id="IPR011991">
    <property type="entry name" value="ArsR-like_HTH"/>
</dbReference>
<organism evidence="3 4">
    <name type="scientific">Aliisedimentitalea scapharcae</name>
    <dbReference type="NCBI Taxonomy" id="1524259"/>
    <lineage>
        <taxon>Bacteria</taxon>
        <taxon>Pseudomonadati</taxon>
        <taxon>Pseudomonadota</taxon>
        <taxon>Alphaproteobacteria</taxon>
        <taxon>Rhodobacterales</taxon>
        <taxon>Roseobacteraceae</taxon>
        <taxon>Aliisedimentitalea</taxon>
    </lineage>
</organism>
<dbReference type="InterPro" id="IPR023485">
    <property type="entry name" value="Ptyr_pPase"/>
</dbReference>
<name>A0ABZ2XTT9_9RHOB</name>
<gene>
    <name evidence="3" type="ORF">QEZ52_02910</name>
</gene>
<dbReference type="CDD" id="cd00090">
    <property type="entry name" value="HTH_ARSR"/>
    <property type="match status" value="1"/>
</dbReference>
<dbReference type="Proteomes" id="UP001623232">
    <property type="component" value="Chromosome"/>
</dbReference>
<dbReference type="InterPro" id="IPR001845">
    <property type="entry name" value="HTH_ArsR_DNA-bd_dom"/>
</dbReference>
<reference evidence="3 4" key="1">
    <citation type="submission" date="2023-04" db="EMBL/GenBank/DDBJ databases">
        <title>Complete genome sequence of Alisedimentitalea scapharcae.</title>
        <authorList>
            <person name="Rong J.-C."/>
            <person name="Yi M.-L."/>
            <person name="Zhao Q."/>
        </authorList>
    </citation>
    <scope>NUCLEOTIDE SEQUENCE [LARGE SCALE GENOMIC DNA]</scope>
    <source>
        <strain evidence="3 4">KCTC 42119</strain>
    </source>
</reference>
<dbReference type="SMART" id="SM00226">
    <property type="entry name" value="LMWPc"/>
    <property type="match status" value="1"/>
</dbReference>
<dbReference type="Pfam" id="PF12840">
    <property type="entry name" value="HTH_20"/>
    <property type="match status" value="1"/>
</dbReference>
<sequence>MEKEILKRLTTLGHPHRMAVFRLLVRRYPDDVSAGDIGAALGVKPSTLSVYLSALREIGLISQTRHGTSLLYKAQVSAVQEIMDYLLLDCGRGRPDIGGGRNLALPTDRKLNVLFICSANSARSIFAEAILRHEAGQVFNVYSAGVTPATEPNPMAMRLLRNKGYDVSDLRSQNIDVYQAKDAPELDFVFTVCDESANEECPPWSGQPISAHWGVPDPVTASGSEAERALAFQNAFAMLRHRIQAFAALPFETLDRSSLQYRVDDLAKDKD</sequence>
<dbReference type="Gene3D" id="3.40.50.2300">
    <property type="match status" value="1"/>
</dbReference>
<dbReference type="SUPFAM" id="SSF46785">
    <property type="entry name" value="Winged helix' DNA-binding domain"/>
    <property type="match status" value="1"/>
</dbReference>